<protein>
    <submittedName>
        <fullName evidence="1">Uncharacterized protein</fullName>
    </submittedName>
</protein>
<proteinExistence type="predicted"/>
<comment type="caution">
    <text evidence="1">The sequence shown here is derived from an EMBL/GenBank/DDBJ whole genome shotgun (WGS) entry which is preliminary data.</text>
</comment>
<dbReference type="Proteomes" id="UP000282876">
    <property type="component" value="Unassembled WGS sequence"/>
</dbReference>
<dbReference type="VEuPathDB" id="MicrosporidiaDB:TUBRATIS_17860"/>
<evidence type="ECO:0000313" key="1">
    <source>
        <dbReference type="EMBL" id="RVD91749.1"/>
    </source>
</evidence>
<accession>A0A437AKU3</accession>
<sequence>MFYILLNLINASVPTDSHPNLKTDAQDYNPLKNQGHESKQLSIEETELFQAYTLMLQSKKMFYGIRCLLLLIEDKLNSLKEIIVDEPDHYIFQAQFKEKQNEISKAIEGLKEIENLLKADESSLSDQAKFYNSATNMLAYLFKKWNSLFPVSQVDN</sequence>
<reference evidence="1 2" key="1">
    <citation type="submission" date="2018-10" db="EMBL/GenBank/DDBJ databases">
        <title>Draft genome sequence of the microsporidian Tubulinosema ratisbonensis.</title>
        <authorList>
            <person name="Polonais V."/>
            <person name="Peyretaillade E."/>
            <person name="Niehus S."/>
            <person name="Wawrzyniak I."/>
            <person name="Franchet A."/>
            <person name="Gaspin C."/>
            <person name="Reichstadt M."/>
            <person name="Belser C."/>
            <person name="Labadie K."/>
            <person name="Delbac F."/>
            <person name="Ferrandon D."/>
        </authorList>
    </citation>
    <scope>NUCLEOTIDE SEQUENCE [LARGE SCALE GENOMIC DNA]</scope>
    <source>
        <strain evidence="1 2">Franzen</strain>
    </source>
</reference>
<keyword evidence="2" id="KW-1185">Reference proteome</keyword>
<organism evidence="1 2">
    <name type="scientific">Tubulinosema ratisbonensis</name>
    <dbReference type="NCBI Taxonomy" id="291195"/>
    <lineage>
        <taxon>Eukaryota</taxon>
        <taxon>Fungi</taxon>
        <taxon>Fungi incertae sedis</taxon>
        <taxon>Microsporidia</taxon>
        <taxon>Tubulinosematoidea</taxon>
        <taxon>Tubulinosematidae</taxon>
        <taxon>Tubulinosema</taxon>
    </lineage>
</organism>
<evidence type="ECO:0000313" key="2">
    <source>
        <dbReference type="Proteomes" id="UP000282876"/>
    </source>
</evidence>
<dbReference type="AlphaFoldDB" id="A0A437AKU3"/>
<name>A0A437AKU3_9MICR</name>
<gene>
    <name evidence="1" type="ORF">TUBRATIS_17860</name>
</gene>
<dbReference type="EMBL" id="RCSS01000422">
    <property type="protein sequence ID" value="RVD91749.1"/>
    <property type="molecule type" value="Genomic_DNA"/>
</dbReference>